<dbReference type="EMBL" id="ACEQ02000016">
    <property type="protein sequence ID" value="EEZ75485.1"/>
    <property type="molecule type" value="Genomic_DNA"/>
</dbReference>
<reference evidence="1 2" key="1">
    <citation type="submission" date="2009-10" db="EMBL/GenBank/DDBJ databases">
        <authorList>
            <person name="Weinstock G."/>
            <person name="Sodergren E."/>
            <person name="Clifton S."/>
            <person name="Fulton L."/>
            <person name="Fulton B."/>
            <person name="Courtney L."/>
            <person name="Fronick C."/>
            <person name="Harrison M."/>
            <person name="Strong C."/>
            <person name="Farmer C."/>
            <person name="Delahaunty K."/>
            <person name="Markovic C."/>
            <person name="Hall O."/>
            <person name="Minx P."/>
            <person name="Tomlinson C."/>
            <person name="Mitreva M."/>
            <person name="Nelson J."/>
            <person name="Hou S."/>
            <person name="Wollam A."/>
            <person name="Pepin K.H."/>
            <person name="Johnson M."/>
            <person name="Bhonagiri V."/>
            <person name="Nash W.E."/>
            <person name="Warren W."/>
            <person name="Chinwalla A."/>
            <person name="Mardis E.R."/>
            <person name="Wilson R.K."/>
        </authorList>
    </citation>
    <scope>NUCLEOTIDE SEQUENCE [LARGE SCALE GENOMIC DNA]</scope>
    <source>
        <strain evidence="1 2">ATCC 23970</strain>
    </source>
</reference>
<protein>
    <submittedName>
        <fullName evidence="1">Uncharacterized protein</fullName>
    </submittedName>
</protein>
<accession>D0WA86</accession>
<evidence type="ECO:0000313" key="2">
    <source>
        <dbReference type="Proteomes" id="UP000003843"/>
    </source>
</evidence>
<name>D0WA86_NEILA</name>
<gene>
    <name evidence="1" type="ORF">NEILACOT_04455</name>
</gene>
<organism evidence="1 2">
    <name type="scientific">Neisseria lactamica ATCC 23970</name>
    <dbReference type="NCBI Taxonomy" id="546265"/>
    <lineage>
        <taxon>Bacteria</taxon>
        <taxon>Pseudomonadati</taxon>
        <taxon>Pseudomonadota</taxon>
        <taxon>Betaproteobacteria</taxon>
        <taxon>Neisseriales</taxon>
        <taxon>Neisseriaceae</taxon>
        <taxon>Neisseria</taxon>
    </lineage>
</organism>
<evidence type="ECO:0000313" key="1">
    <source>
        <dbReference type="EMBL" id="EEZ75485.1"/>
    </source>
</evidence>
<sequence>MPTGILGFKVFNRIGFYPTEKIIFFSLTDSCNQRIIKIQLFLSAAAKTIVWQQFQINLPQRSQNQVSTDVSRSRRFYIIFLFT</sequence>
<proteinExistence type="predicted"/>
<dbReference type="Proteomes" id="UP000003843">
    <property type="component" value="Unassembled WGS sequence"/>
</dbReference>
<dbReference type="AlphaFoldDB" id="D0WA86"/>
<comment type="caution">
    <text evidence="1">The sequence shown here is derived from an EMBL/GenBank/DDBJ whole genome shotgun (WGS) entry which is preliminary data.</text>
</comment>